<dbReference type="Gramene" id="RZC84215">
    <property type="protein sequence ID" value="RZC84215"/>
    <property type="gene ID" value="C5167_047006"/>
</dbReference>
<organism evidence="2 3">
    <name type="scientific">Papaver somniferum</name>
    <name type="common">Opium poppy</name>
    <dbReference type="NCBI Taxonomy" id="3469"/>
    <lineage>
        <taxon>Eukaryota</taxon>
        <taxon>Viridiplantae</taxon>
        <taxon>Streptophyta</taxon>
        <taxon>Embryophyta</taxon>
        <taxon>Tracheophyta</taxon>
        <taxon>Spermatophyta</taxon>
        <taxon>Magnoliopsida</taxon>
        <taxon>Ranunculales</taxon>
        <taxon>Papaveraceae</taxon>
        <taxon>Papaveroideae</taxon>
        <taxon>Papaver</taxon>
    </lineage>
</organism>
<dbReference type="OMA" id="IPIANDH"/>
<sequence>MESHHASLGRRTLEEIRQKRAAERLSKAPSVGSDLPTSVPYGGTIGVDIHGLVSQIKELERKNAALGEENKNLASKLRTKEEENDAMQRRLNDLEQSTVPSLRKALRDVAMEKDAAIVAREDLSTQLRLAKKRLKEAEEEQYRTEEQAEALRAELNSLQQQAMMNPTGIISPMGSSPDHIQALETDIANLKSELQQESLLRQQEQQRLAEVQAQSSILMAEKQVLDEKLEALTRNASGADYYLQDENLDSHCLFVLNEASDEAASKAFSLQEKEKLERQLHDMAVVVEKLENSRQKLLLEIDSQSLEIERLFEENSNLSTSYEDAMGVVGQWENKVNDCLKQNEDLRALLGQLRAEQANNLISNEASTASSYGPTKSSGEAQTAETLLLKAQLSNEQSRAEELSAEVMKLSAQLQQSVQAYNSLSRLYKPVLRNIESSLIKMKQDGSVSVQ</sequence>
<accession>A0A4Y7LJB9</accession>
<dbReference type="EMBL" id="CM010725">
    <property type="protein sequence ID" value="RZC84215.1"/>
    <property type="molecule type" value="Genomic_DNA"/>
</dbReference>
<dbReference type="STRING" id="3469.A0A4Y7LJB9"/>
<dbReference type="PANTHER" id="PTHR48163:SF2">
    <property type="entry name" value="EXPRESSED PROTEIN"/>
    <property type="match status" value="1"/>
</dbReference>
<dbReference type="AlphaFoldDB" id="A0A4Y7LJB9"/>
<evidence type="ECO:0000313" key="3">
    <source>
        <dbReference type="Proteomes" id="UP000316621"/>
    </source>
</evidence>
<protein>
    <submittedName>
        <fullName evidence="2">Uncharacterized protein</fullName>
    </submittedName>
</protein>
<feature type="coiled-coil region" evidence="1">
    <location>
        <begin position="273"/>
        <end position="356"/>
    </location>
</feature>
<evidence type="ECO:0000256" key="1">
    <source>
        <dbReference type="SAM" id="Coils"/>
    </source>
</evidence>
<dbReference type="Proteomes" id="UP000316621">
    <property type="component" value="Chromosome 11"/>
</dbReference>
<evidence type="ECO:0000313" key="2">
    <source>
        <dbReference type="EMBL" id="RZC84215.1"/>
    </source>
</evidence>
<proteinExistence type="predicted"/>
<keyword evidence="3" id="KW-1185">Reference proteome</keyword>
<name>A0A4Y7LJB9_PAPSO</name>
<keyword evidence="1" id="KW-0175">Coiled coil</keyword>
<feature type="coiled-coil region" evidence="1">
    <location>
        <begin position="49"/>
        <end position="221"/>
    </location>
</feature>
<gene>
    <name evidence="2" type="ORF">C5167_047006</name>
</gene>
<reference evidence="2 3" key="1">
    <citation type="journal article" date="2018" name="Science">
        <title>The opium poppy genome and morphinan production.</title>
        <authorList>
            <person name="Guo L."/>
            <person name="Winzer T."/>
            <person name="Yang X."/>
            <person name="Li Y."/>
            <person name="Ning Z."/>
            <person name="He Z."/>
            <person name="Teodor R."/>
            <person name="Lu Y."/>
            <person name="Bowser T.A."/>
            <person name="Graham I.A."/>
            <person name="Ye K."/>
        </authorList>
    </citation>
    <scope>NUCLEOTIDE SEQUENCE [LARGE SCALE GENOMIC DNA]</scope>
    <source>
        <strain evidence="3">cv. HN1</strain>
        <tissue evidence="2">Leaves</tissue>
    </source>
</reference>
<dbReference type="PANTHER" id="PTHR48163">
    <property type="entry name" value="BNAC02G25670D PROTEIN"/>
    <property type="match status" value="1"/>
</dbReference>
<feature type="coiled-coil region" evidence="1">
    <location>
        <begin position="393"/>
        <end position="420"/>
    </location>
</feature>